<dbReference type="Proteomes" id="UP001066276">
    <property type="component" value="Chromosome 5"/>
</dbReference>
<dbReference type="EMBL" id="JANPWB010000009">
    <property type="protein sequence ID" value="KAJ1149939.1"/>
    <property type="molecule type" value="Genomic_DNA"/>
</dbReference>
<keyword evidence="2" id="KW-1185">Reference proteome</keyword>
<name>A0AAV7RAV4_PLEWA</name>
<evidence type="ECO:0000313" key="1">
    <source>
        <dbReference type="EMBL" id="KAJ1149939.1"/>
    </source>
</evidence>
<reference evidence="1" key="1">
    <citation type="journal article" date="2022" name="bioRxiv">
        <title>Sequencing and chromosome-scale assembly of the giantPleurodeles waltlgenome.</title>
        <authorList>
            <person name="Brown T."/>
            <person name="Elewa A."/>
            <person name="Iarovenko S."/>
            <person name="Subramanian E."/>
            <person name="Araus A.J."/>
            <person name="Petzold A."/>
            <person name="Susuki M."/>
            <person name="Suzuki K.-i.T."/>
            <person name="Hayashi T."/>
            <person name="Toyoda A."/>
            <person name="Oliveira C."/>
            <person name="Osipova E."/>
            <person name="Leigh N.D."/>
            <person name="Simon A."/>
            <person name="Yun M.H."/>
        </authorList>
    </citation>
    <scope>NUCLEOTIDE SEQUENCE</scope>
    <source>
        <strain evidence="1">20211129_DDA</strain>
        <tissue evidence="1">Liver</tissue>
    </source>
</reference>
<protein>
    <submittedName>
        <fullName evidence="1">Uncharacterized protein</fullName>
    </submittedName>
</protein>
<sequence>MWAARPTPLRSAADYATLEKPERPTTVCGRSLPHLGRTSALVYAPRPVAGLDLPCPHILLITGRGLCHSIPMATVTSPRPGFYWRKPRVLRPRPTILA</sequence>
<dbReference type="AlphaFoldDB" id="A0AAV7RAV4"/>
<organism evidence="1 2">
    <name type="scientific">Pleurodeles waltl</name>
    <name type="common">Iberian ribbed newt</name>
    <dbReference type="NCBI Taxonomy" id="8319"/>
    <lineage>
        <taxon>Eukaryota</taxon>
        <taxon>Metazoa</taxon>
        <taxon>Chordata</taxon>
        <taxon>Craniata</taxon>
        <taxon>Vertebrata</taxon>
        <taxon>Euteleostomi</taxon>
        <taxon>Amphibia</taxon>
        <taxon>Batrachia</taxon>
        <taxon>Caudata</taxon>
        <taxon>Salamandroidea</taxon>
        <taxon>Salamandridae</taxon>
        <taxon>Pleurodelinae</taxon>
        <taxon>Pleurodeles</taxon>
    </lineage>
</organism>
<proteinExistence type="predicted"/>
<gene>
    <name evidence="1" type="ORF">NDU88_002737</name>
</gene>
<evidence type="ECO:0000313" key="2">
    <source>
        <dbReference type="Proteomes" id="UP001066276"/>
    </source>
</evidence>
<accession>A0AAV7RAV4</accession>
<comment type="caution">
    <text evidence="1">The sequence shown here is derived from an EMBL/GenBank/DDBJ whole genome shotgun (WGS) entry which is preliminary data.</text>
</comment>